<evidence type="ECO:0000256" key="1">
    <source>
        <dbReference type="ARBA" id="ARBA00022649"/>
    </source>
</evidence>
<evidence type="ECO:0000313" key="3">
    <source>
        <dbReference type="Proteomes" id="UP000287247"/>
    </source>
</evidence>
<comment type="caution">
    <text evidence="2">The sequence shown here is derived from an EMBL/GenBank/DDBJ whole genome shotgun (WGS) entry which is preliminary data.</text>
</comment>
<reference evidence="3" key="1">
    <citation type="submission" date="2017-05" db="EMBL/GenBank/DDBJ databases">
        <title>Physiological properties and genetic analysis related to exopolysaccharide production of fresh-water unicellular cyanobacterium Aphanothece sacrum, Suizenji Nori, that has been cultured as a food source in Japan.</title>
        <authorList>
            <person name="Kanesaki Y."/>
            <person name="Yoshikawa S."/>
            <person name="Ohki K."/>
        </authorList>
    </citation>
    <scope>NUCLEOTIDE SEQUENCE [LARGE SCALE GENOMIC DNA]</scope>
    <source>
        <strain evidence="3">FPU1</strain>
    </source>
</reference>
<proteinExistence type="predicted"/>
<dbReference type="InterPro" id="IPR052747">
    <property type="entry name" value="TA_system_RelE_toxin"/>
</dbReference>
<dbReference type="OrthoDB" id="426740at2"/>
<keyword evidence="1" id="KW-1277">Toxin-antitoxin system</keyword>
<dbReference type="EMBL" id="BDQK01000003">
    <property type="protein sequence ID" value="GBF79628.1"/>
    <property type="molecule type" value="Genomic_DNA"/>
</dbReference>
<dbReference type="PANTHER" id="PTHR38813">
    <property type="match status" value="1"/>
</dbReference>
<evidence type="ECO:0000313" key="2">
    <source>
        <dbReference type="EMBL" id="GBF79628.1"/>
    </source>
</evidence>
<dbReference type="PANTHER" id="PTHR38813:SF1">
    <property type="entry name" value="TOXIN RELE1-RELATED"/>
    <property type="match status" value="1"/>
</dbReference>
<name>A0A401IEC1_APHSA</name>
<gene>
    <name evidence="2" type="ORF">AsFPU1_1026</name>
</gene>
<dbReference type="Pfam" id="PF05016">
    <property type="entry name" value="ParE_toxin"/>
    <property type="match status" value="1"/>
</dbReference>
<accession>A0A401IEC1</accession>
<keyword evidence="3" id="KW-1185">Reference proteome</keyword>
<dbReference type="Gene3D" id="3.30.2310.20">
    <property type="entry name" value="RelE-like"/>
    <property type="match status" value="1"/>
</dbReference>
<protein>
    <submittedName>
        <fullName evidence="2">Uncharacterized protein</fullName>
    </submittedName>
</protein>
<dbReference type="InterPro" id="IPR007712">
    <property type="entry name" value="RelE/ParE_toxin"/>
</dbReference>
<dbReference type="RefSeq" id="WP_124978376.1">
    <property type="nucleotide sequence ID" value="NZ_BDQK01000003.1"/>
</dbReference>
<dbReference type="AlphaFoldDB" id="A0A401IEC1"/>
<sequence length="89" mass="10715">MNKEYSFIIESSARKSLKNLQPKFIKQIVFKIFTLQDNPFPQDCKKLKGYEKGYRVDQGEYRILYTVENDKIRIFKIGKRNDDEVYQNL</sequence>
<dbReference type="InterPro" id="IPR035093">
    <property type="entry name" value="RelE/ParE_toxin_dom_sf"/>
</dbReference>
<dbReference type="SUPFAM" id="SSF143011">
    <property type="entry name" value="RelE-like"/>
    <property type="match status" value="1"/>
</dbReference>
<organism evidence="2 3">
    <name type="scientific">Aphanothece sacrum FPU1</name>
    <dbReference type="NCBI Taxonomy" id="1920663"/>
    <lineage>
        <taxon>Bacteria</taxon>
        <taxon>Bacillati</taxon>
        <taxon>Cyanobacteriota</taxon>
        <taxon>Cyanophyceae</taxon>
        <taxon>Oscillatoriophycideae</taxon>
        <taxon>Chroococcales</taxon>
        <taxon>Aphanothecaceae</taxon>
        <taxon>Aphanothece</taxon>
    </lineage>
</organism>
<dbReference type="Proteomes" id="UP000287247">
    <property type="component" value="Unassembled WGS sequence"/>
</dbReference>